<comment type="caution">
    <text evidence="1">The sequence shown here is derived from an EMBL/GenBank/DDBJ whole genome shotgun (WGS) entry which is preliminary data.</text>
</comment>
<organism evidence="1 2">
    <name type="scientific">Flavobacterium silvaticum</name>
    <dbReference type="NCBI Taxonomy" id="1852020"/>
    <lineage>
        <taxon>Bacteria</taxon>
        <taxon>Pseudomonadati</taxon>
        <taxon>Bacteroidota</taxon>
        <taxon>Flavobacteriia</taxon>
        <taxon>Flavobacteriales</taxon>
        <taxon>Flavobacteriaceae</taxon>
        <taxon>Flavobacterium</taxon>
    </lineage>
</organism>
<dbReference type="RefSeq" id="WP_169528525.1">
    <property type="nucleotide sequence ID" value="NZ_JAAMPU010000108.1"/>
</dbReference>
<dbReference type="AlphaFoldDB" id="A0A972FU97"/>
<dbReference type="EMBL" id="JAAMPU010000108">
    <property type="protein sequence ID" value="NMH29434.1"/>
    <property type="molecule type" value="Genomic_DNA"/>
</dbReference>
<proteinExistence type="predicted"/>
<reference evidence="1" key="1">
    <citation type="submission" date="2020-02" db="EMBL/GenBank/DDBJ databases">
        <title>Flavobacterium sp. genome.</title>
        <authorList>
            <person name="Jung H.S."/>
            <person name="Baek J.H."/>
            <person name="Jeon C.O."/>
        </authorList>
    </citation>
    <scope>NUCLEOTIDE SEQUENCE</scope>
    <source>
        <strain evidence="1">SE-s28</strain>
    </source>
</reference>
<sequence>MELSVLWSLRLGFSSAEAKKIESAGLKRFLEDSFSSSFDNSLPDFLQDQPKSIKEWKEFRKKIKESDPETRKRELLREINKINEVKLWWLEKMVAADYPLREKMVGFWQNHFVVSSAKVPVNYWLFQYNSLLRENAFGNFRELTKKVVKSNAMVHYLDNTDNRRGKLNENLSRELLELFTLGIGNYSEDDIKNGAKGLAGLTPGDETAVYRPLLADNEPFTYLGKTAAFKSDAMIDQIFEQPQIPYLLTRKILKWFIYDNPDEKLVTYYGDYFRKSDFEIKPLLVKICTEEFQKPNVAMRIKDPLTYILQLYNELEVAKPNLALTGLFLKKQGMDLLNPPSVKGWDGGRSWLTGQILLQRYQVADLLCLGKNIKGKAIIPNENGGFSRKLTWEKGDNKKVISELSGRLLCQTDADSEADFEKLLPYDFNPDDESADSAVLRLFNAMIKTPEFQII</sequence>
<dbReference type="InterPro" id="IPR014917">
    <property type="entry name" value="DUF1800"/>
</dbReference>
<accession>A0A972FU97</accession>
<evidence type="ECO:0000313" key="1">
    <source>
        <dbReference type="EMBL" id="NMH29434.1"/>
    </source>
</evidence>
<gene>
    <name evidence="1" type="ORF">G6047_15450</name>
</gene>
<dbReference type="Proteomes" id="UP000712080">
    <property type="component" value="Unassembled WGS sequence"/>
</dbReference>
<name>A0A972FU97_9FLAO</name>
<protein>
    <submittedName>
        <fullName evidence="1">DUF1800 domain-containing protein</fullName>
    </submittedName>
</protein>
<keyword evidence="2" id="KW-1185">Reference proteome</keyword>
<dbReference type="Pfam" id="PF08811">
    <property type="entry name" value="DUF1800"/>
    <property type="match status" value="1"/>
</dbReference>
<evidence type="ECO:0000313" key="2">
    <source>
        <dbReference type="Proteomes" id="UP000712080"/>
    </source>
</evidence>